<dbReference type="CDD" id="cd06503">
    <property type="entry name" value="ATP-synt_Fo_b"/>
    <property type="match status" value="1"/>
</dbReference>
<dbReference type="PANTHER" id="PTHR33445:SF1">
    <property type="entry name" value="ATP SYNTHASE SUBUNIT B"/>
    <property type="match status" value="1"/>
</dbReference>
<name>A0A1I5E7G2_9HYPH</name>
<evidence type="ECO:0000256" key="8">
    <source>
        <dbReference type="ARBA" id="ARBA00022989"/>
    </source>
</evidence>
<keyword evidence="4 15" id="KW-1003">Cell membrane</keyword>
<comment type="subunit">
    <text evidence="14 15">F-type ATPases have 2 components, F(1) - the catalytic core - and F(0) - the membrane proton channel. F(1) has five subunits: alpha(3), beta(3), gamma(1), delta(1), epsilon(1). F(0) has three main subunits: a(1), b(2) and c(10-14). The alpha and beta chains form an alternating ring which encloses part of the gamma chain. F(1) is attached to F(0) by a central stalk formed by the gamma and epsilon chains, while a peripheral stalk is formed by the delta and b chains.</text>
</comment>
<evidence type="ECO:0000256" key="5">
    <source>
        <dbReference type="ARBA" id="ARBA00022547"/>
    </source>
</evidence>
<keyword evidence="3 15" id="KW-0813">Transport</keyword>
<comment type="function">
    <text evidence="13">Component of the F(0) channel, it forms part of the peripheral stalk, linking F(1) to F(0). The b'-subunit is a diverged and duplicated form of b found in plants and photosynthetic bacteria.</text>
</comment>
<evidence type="ECO:0000256" key="12">
    <source>
        <dbReference type="ARBA" id="ARBA00025198"/>
    </source>
</evidence>
<protein>
    <recommendedName>
        <fullName evidence="15">ATP synthase subunit b</fullName>
    </recommendedName>
    <alternativeName>
        <fullName evidence="15">ATP synthase F(0) sector subunit b</fullName>
    </alternativeName>
    <alternativeName>
        <fullName evidence="15">ATPase subunit I</fullName>
    </alternativeName>
    <alternativeName>
        <fullName evidence="15">F-type ATPase subunit b</fullName>
        <shortName evidence="15">F-ATPase subunit b</shortName>
    </alternativeName>
</protein>
<evidence type="ECO:0000256" key="13">
    <source>
        <dbReference type="ARBA" id="ARBA00025614"/>
    </source>
</evidence>
<proteinExistence type="inferred from homology"/>
<evidence type="ECO:0000256" key="11">
    <source>
        <dbReference type="ARBA" id="ARBA00023310"/>
    </source>
</evidence>
<evidence type="ECO:0000256" key="6">
    <source>
        <dbReference type="ARBA" id="ARBA00022692"/>
    </source>
</evidence>
<evidence type="ECO:0000256" key="16">
    <source>
        <dbReference type="RuleBase" id="RU003848"/>
    </source>
</evidence>
<dbReference type="GO" id="GO:0046933">
    <property type="term" value="F:proton-transporting ATP synthase activity, rotational mechanism"/>
    <property type="evidence" value="ECO:0007669"/>
    <property type="project" value="UniProtKB-UniRule"/>
</dbReference>
<dbReference type="InterPro" id="IPR002146">
    <property type="entry name" value="ATP_synth_b/b'su_bac/chlpt"/>
</dbReference>
<keyword evidence="8 15" id="KW-1133">Transmembrane helix</keyword>
<gene>
    <name evidence="15" type="primary">atpF</name>
    <name evidence="18" type="ORF">SAMN04488056_10360</name>
</gene>
<evidence type="ECO:0000256" key="1">
    <source>
        <dbReference type="ARBA" id="ARBA00004377"/>
    </source>
</evidence>
<dbReference type="Proteomes" id="UP000199236">
    <property type="component" value="Unassembled WGS sequence"/>
</dbReference>
<evidence type="ECO:0000313" key="18">
    <source>
        <dbReference type="EMBL" id="SFO07253.1"/>
    </source>
</evidence>
<comment type="function">
    <text evidence="12 15">F(1)F(0) ATP synthase produces ATP from ADP in the presence of a proton or sodium gradient. F-type ATPases consist of two structural domains, F(1) containing the extramembraneous catalytic core and F(0) containing the membrane proton channel, linked together by a central stalk and a peripheral stalk. During catalysis, ATP synthesis in the catalytic domain of F(1) is coupled via a rotary mechanism of the central stalk subunits to proton translocation.</text>
</comment>
<dbReference type="HAMAP" id="MF_01398">
    <property type="entry name" value="ATP_synth_b_bprime"/>
    <property type="match status" value="1"/>
</dbReference>
<comment type="similarity">
    <text evidence="2 15 16">Belongs to the ATPase B chain family.</text>
</comment>
<keyword evidence="6 15" id="KW-0812">Transmembrane</keyword>
<keyword evidence="17" id="KW-0175">Coiled coil</keyword>
<evidence type="ECO:0000256" key="3">
    <source>
        <dbReference type="ARBA" id="ARBA00022448"/>
    </source>
</evidence>
<evidence type="ECO:0000256" key="15">
    <source>
        <dbReference type="HAMAP-Rule" id="MF_01398"/>
    </source>
</evidence>
<evidence type="ECO:0000256" key="17">
    <source>
        <dbReference type="SAM" id="Coils"/>
    </source>
</evidence>
<keyword evidence="11 15" id="KW-0066">ATP synthesis</keyword>
<evidence type="ECO:0000256" key="2">
    <source>
        <dbReference type="ARBA" id="ARBA00005513"/>
    </source>
</evidence>
<evidence type="ECO:0000256" key="14">
    <source>
        <dbReference type="ARBA" id="ARBA00025830"/>
    </source>
</evidence>
<dbReference type="RefSeq" id="WP_090070557.1">
    <property type="nucleotide sequence ID" value="NZ_FOVR01000003.1"/>
</dbReference>
<dbReference type="AlphaFoldDB" id="A0A1I5E7G2"/>
<dbReference type="Pfam" id="PF00430">
    <property type="entry name" value="ATP-synt_B"/>
    <property type="match status" value="1"/>
</dbReference>
<evidence type="ECO:0000256" key="10">
    <source>
        <dbReference type="ARBA" id="ARBA00023136"/>
    </source>
</evidence>
<accession>A0A1I5E7G2</accession>
<evidence type="ECO:0000313" key="19">
    <source>
        <dbReference type="Proteomes" id="UP000199236"/>
    </source>
</evidence>
<feature type="transmembrane region" description="Helical" evidence="15">
    <location>
        <begin position="6"/>
        <end position="28"/>
    </location>
</feature>
<dbReference type="InterPro" id="IPR050059">
    <property type="entry name" value="ATP_synthase_B_chain"/>
</dbReference>
<dbReference type="GO" id="GO:0045259">
    <property type="term" value="C:proton-transporting ATP synthase complex"/>
    <property type="evidence" value="ECO:0007669"/>
    <property type="project" value="UniProtKB-KW"/>
</dbReference>
<evidence type="ECO:0000256" key="9">
    <source>
        <dbReference type="ARBA" id="ARBA00023065"/>
    </source>
</evidence>
<dbReference type="NCBIfam" id="NF006611">
    <property type="entry name" value="PRK09173.1"/>
    <property type="match status" value="1"/>
</dbReference>
<dbReference type="GO" id="GO:0005886">
    <property type="term" value="C:plasma membrane"/>
    <property type="evidence" value="ECO:0007669"/>
    <property type="project" value="UniProtKB-SubCell"/>
</dbReference>
<dbReference type="GO" id="GO:0046961">
    <property type="term" value="F:proton-transporting ATPase activity, rotational mechanism"/>
    <property type="evidence" value="ECO:0007669"/>
    <property type="project" value="TreeGrafter"/>
</dbReference>
<dbReference type="PANTHER" id="PTHR33445">
    <property type="entry name" value="ATP SYNTHASE SUBUNIT B', CHLOROPLASTIC"/>
    <property type="match status" value="1"/>
</dbReference>
<evidence type="ECO:0000256" key="7">
    <source>
        <dbReference type="ARBA" id="ARBA00022781"/>
    </source>
</evidence>
<dbReference type="EMBL" id="FOVR01000003">
    <property type="protein sequence ID" value="SFO07253.1"/>
    <property type="molecule type" value="Genomic_DNA"/>
</dbReference>
<feature type="coiled-coil region" evidence="17">
    <location>
        <begin position="29"/>
        <end position="88"/>
    </location>
</feature>
<comment type="subcellular location">
    <subcellularLocation>
        <location evidence="1">Cell inner membrane</location>
        <topology evidence="1">Single-pass membrane protein</topology>
    </subcellularLocation>
    <subcellularLocation>
        <location evidence="15">Cell membrane</location>
        <topology evidence="15">Single-pass membrane protein</topology>
    </subcellularLocation>
</comment>
<keyword evidence="7 15" id="KW-0375">Hydrogen ion transport</keyword>
<dbReference type="OrthoDB" id="8479836at2"/>
<sequence length="160" mass="17392">MGTNTLWAFIGLLIFVGIIIKMGVPGMIASALDKRAKLIEDELDQARRLREEAQGLLAEYQRKAREAESEAEEIVMLAKREAEAMEKEAQAKITDFVARRTKLAEDKIAQAEASAISEVKGAATDLAVKAAEQILAKKMEGKAGKDLLKASIAEVGSKLH</sequence>
<keyword evidence="19" id="KW-1185">Reference proteome</keyword>
<keyword evidence="10 15" id="KW-0472">Membrane</keyword>
<evidence type="ECO:0000256" key="4">
    <source>
        <dbReference type="ARBA" id="ARBA00022475"/>
    </source>
</evidence>
<keyword evidence="5 15" id="KW-0138">CF(0)</keyword>
<keyword evidence="9 15" id="KW-0406">Ion transport</keyword>
<dbReference type="STRING" id="655353.SAMN04488056_10360"/>
<reference evidence="18 19" key="1">
    <citation type="submission" date="2016-10" db="EMBL/GenBank/DDBJ databases">
        <authorList>
            <person name="de Groot N.N."/>
        </authorList>
    </citation>
    <scope>NUCLEOTIDE SEQUENCE [LARGE SCALE GENOMIC DNA]</scope>
    <source>
        <strain evidence="18 19">CGMCC 1.9157</strain>
    </source>
</reference>
<organism evidence="18 19">
    <name type="scientific">Cohaesibacter marisflavi</name>
    <dbReference type="NCBI Taxonomy" id="655353"/>
    <lineage>
        <taxon>Bacteria</taxon>
        <taxon>Pseudomonadati</taxon>
        <taxon>Pseudomonadota</taxon>
        <taxon>Alphaproteobacteria</taxon>
        <taxon>Hyphomicrobiales</taxon>
        <taxon>Cohaesibacteraceae</taxon>
    </lineage>
</organism>